<dbReference type="Proteomes" id="UP001161247">
    <property type="component" value="Chromosome 3"/>
</dbReference>
<protein>
    <submittedName>
        <fullName evidence="1">OLC1v1037431C1</fullName>
    </submittedName>
</protein>
<sequence length="214" mass="24945">MEIEPSSPQVIGKKLWNIVRIVFYMMKKSKFMHDLHLMMKKGKLAGKAINNLLLHLQQDYAANKNSLITCRSSVDVRPSIVTARREYEFSCSNSPAYPSHNIFSKRKAHHYYPKNHHYFKPKDVHVVQKVFDILNSYEKFDGSSPMVALPGFGQSPMVRQLRVTDSPYPVKEFEENPQVDKDAEDFINKFYKELKQQRRIAAVESPSPNHFWGR</sequence>
<dbReference type="EMBL" id="OX459120">
    <property type="protein sequence ID" value="CAI9100428.1"/>
    <property type="molecule type" value="Genomic_DNA"/>
</dbReference>
<dbReference type="InterPro" id="IPR008480">
    <property type="entry name" value="DUF761_pln"/>
</dbReference>
<proteinExistence type="predicted"/>
<dbReference type="PANTHER" id="PTHR33265:SF26">
    <property type="entry name" value="OS06G0554600 PROTEIN"/>
    <property type="match status" value="1"/>
</dbReference>
<dbReference type="AlphaFoldDB" id="A0AAV1CYZ7"/>
<reference evidence="1" key="1">
    <citation type="submission" date="2023-03" db="EMBL/GenBank/DDBJ databases">
        <authorList>
            <person name="Julca I."/>
        </authorList>
    </citation>
    <scope>NUCLEOTIDE SEQUENCE</scope>
</reference>
<organism evidence="1 2">
    <name type="scientific">Oldenlandia corymbosa var. corymbosa</name>
    <dbReference type="NCBI Taxonomy" id="529605"/>
    <lineage>
        <taxon>Eukaryota</taxon>
        <taxon>Viridiplantae</taxon>
        <taxon>Streptophyta</taxon>
        <taxon>Embryophyta</taxon>
        <taxon>Tracheophyta</taxon>
        <taxon>Spermatophyta</taxon>
        <taxon>Magnoliopsida</taxon>
        <taxon>eudicotyledons</taxon>
        <taxon>Gunneridae</taxon>
        <taxon>Pentapetalae</taxon>
        <taxon>asterids</taxon>
        <taxon>lamiids</taxon>
        <taxon>Gentianales</taxon>
        <taxon>Rubiaceae</taxon>
        <taxon>Rubioideae</taxon>
        <taxon>Spermacoceae</taxon>
        <taxon>Hedyotis-Oldenlandia complex</taxon>
        <taxon>Oldenlandia</taxon>
    </lineage>
</organism>
<keyword evidence="2" id="KW-1185">Reference proteome</keyword>
<name>A0AAV1CYZ7_OLDCO</name>
<dbReference type="Pfam" id="PF05553">
    <property type="entry name" value="DUF761"/>
    <property type="match status" value="1"/>
</dbReference>
<dbReference type="PANTHER" id="PTHR33265">
    <property type="entry name" value="AVR9/CF-9 RAPIDLY ELICITED PROTEIN-RELATED"/>
    <property type="match status" value="1"/>
</dbReference>
<accession>A0AAV1CYZ7</accession>
<evidence type="ECO:0000313" key="1">
    <source>
        <dbReference type="EMBL" id="CAI9100428.1"/>
    </source>
</evidence>
<evidence type="ECO:0000313" key="2">
    <source>
        <dbReference type="Proteomes" id="UP001161247"/>
    </source>
</evidence>
<gene>
    <name evidence="1" type="ORF">OLC1_LOCUS10257</name>
</gene>